<sequence length="199" mass="23064">MLLDLLKKRSSVRNFIDKDIPDEIINYILEAGRISPSGGNEQPWKFGVINNQELIRKISEIAYNQKWIRNANLLIVLCTYIVSDERGGRDIQKARFPELEHEIEKMDKELYSKLNQEEHQTKIVGTHMVLAALEHGIGSTWVSYFKVDQLSKLLGLPESYIPAEIIAFGYPNDEMKVTKKKSIDEIIFYNSEFTEETER</sequence>
<keyword evidence="5" id="KW-1185">Reference proteome</keyword>
<reference evidence="4" key="1">
    <citation type="submission" date="2020-11" db="EMBL/GenBank/DDBJ databases">
        <title>Halonatronomonas betainensis gen. nov., sp. nov. a novel haloalkaliphilic representative of the family Halanaerobiacae capable of betaine degradation.</title>
        <authorList>
            <person name="Boltyanskaya Y."/>
            <person name="Kevbrin V."/>
            <person name="Detkova E."/>
            <person name="Grouzdev D.S."/>
            <person name="Koziaeva V."/>
            <person name="Zhilina T."/>
        </authorList>
    </citation>
    <scope>NUCLEOTIDE SEQUENCE</scope>
    <source>
        <strain evidence="4">Z-7014</strain>
    </source>
</reference>
<comment type="similarity">
    <text evidence="1">Belongs to the nitroreductase family.</text>
</comment>
<comment type="caution">
    <text evidence="4">The sequence shown here is derived from an EMBL/GenBank/DDBJ whole genome shotgun (WGS) entry which is preliminary data.</text>
</comment>
<evidence type="ECO:0000259" key="3">
    <source>
        <dbReference type="Pfam" id="PF00881"/>
    </source>
</evidence>
<organism evidence="4 5">
    <name type="scientific">Halonatronomonas betaini</name>
    <dbReference type="NCBI Taxonomy" id="2778430"/>
    <lineage>
        <taxon>Bacteria</taxon>
        <taxon>Bacillati</taxon>
        <taxon>Bacillota</taxon>
        <taxon>Clostridia</taxon>
        <taxon>Halanaerobiales</taxon>
        <taxon>Halarsenatibacteraceae</taxon>
        <taxon>Halonatronomonas</taxon>
    </lineage>
</organism>
<dbReference type="PANTHER" id="PTHR43673:SF10">
    <property type="entry name" value="NADH DEHYDROGENASE_NAD(P)H NITROREDUCTASE XCC3605-RELATED"/>
    <property type="match status" value="1"/>
</dbReference>
<evidence type="ECO:0000313" key="5">
    <source>
        <dbReference type="Proteomes" id="UP000621436"/>
    </source>
</evidence>
<dbReference type="Pfam" id="PF00881">
    <property type="entry name" value="Nitroreductase"/>
    <property type="match status" value="1"/>
</dbReference>
<dbReference type="EMBL" id="JADPIE010000002">
    <property type="protein sequence ID" value="MBF8436193.1"/>
    <property type="molecule type" value="Genomic_DNA"/>
</dbReference>
<dbReference type="InterPro" id="IPR000415">
    <property type="entry name" value="Nitroreductase-like"/>
</dbReference>
<dbReference type="Proteomes" id="UP000621436">
    <property type="component" value="Unassembled WGS sequence"/>
</dbReference>
<dbReference type="InterPro" id="IPR029479">
    <property type="entry name" value="Nitroreductase"/>
</dbReference>
<protein>
    <submittedName>
        <fullName evidence="4">Nitroreductase family protein</fullName>
    </submittedName>
</protein>
<keyword evidence="2" id="KW-0560">Oxidoreductase</keyword>
<dbReference type="AlphaFoldDB" id="A0A931AWQ5"/>
<accession>A0A931AWQ5</accession>
<evidence type="ECO:0000256" key="1">
    <source>
        <dbReference type="ARBA" id="ARBA00007118"/>
    </source>
</evidence>
<proteinExistence type="inferred from homology"/>
<gene>
    <name evidence="4" type="ORF">I0Q91_03805</name>
</gene>
<name>A0A931AWQ5_9FIRM</name>
<dbReference type="SUPFAM" id="SSF55469">
    <property type="entry name" value="FMN-dependent nitroreductase-like"/>
    <property type="match status" value="1"/>
</dbReference>
<evidence type="ECO:0000256" key="2">
    <source>
        <dbReference type="ARBA" id="ARBA00023002"/>
    </source>
</evidence>
<dbReference type="PANTHER" id="PTHR43673">
    <property type="entry name" value="NAD(P)H NITROREDUCTASE YDGI-RELATED"/>
    <property type="match status" value="1"/>
</dbReference>
<dbReference type="RefSeq" id="WP_270452984.1">
    <property type="nucleotide sequence ID" value="NZ_JADPIE010000002.1"/>
</dbReference>
<feature type="domain" description="Nitroreductase" evidence="3">
    <location>
        <begin position="6"/>
        <end position="170"/>
    </location>
</feature>
<dbReference type="Gene3D" id="3.40.109.10">
    <property type="entry name" value="NADH Oxidase"/>
    <property type="match status" value="1"/>
</dbReference>
<evidence type="ECO:0000313" key="4">
    <source>
        <dbReference type="EMBL" id="MBF8436193.1"/>
    </source>
</evidence>
<dbReference type="GO" id="GO:0016491">
    <property type="term" value="F:oxidoreductase activity"/>
    <property type="evidence" value="ECO:0007669"/>
    <property type="project" value="UniProtKB-KW"/>
</dbReference>